<sequence length="151" mass="16967">MDDGDKYKYLFLTVSTANTRTSLHFTPTLIIKRFVQVLGLHTPTLHTILYFNDSGTHLDTSPPQNPQFQSFPTKSPKKNPLISSLESLETKKKGGKTNKTSLPQTPQKNNAQLQTTHHNTLPPRSTPPHPPPTPIHTRKNNTTNTNKRPIL</sequence>
<name>A0A9W4U235_9PLEO</name>
<feature type="compositionally biased region" description="Low complexity" evidence="1">
    <location>
        <begin position="140"/>
        <end position="151"/>
    </location>
</feature>
<evidence type="ECO:0000313" key="3">
    <source>
        <dbReference type="Proteomes" id="UP001152607"/>
    </source>
</evidence>
<accession>A0A9W4U235</accession>
<gene>
    <name evidence="2" type="ORF">PDIGIT_LOCUS1572</name>
</gene>
<feature type="compositionally biased region" description="Polar residues" evidence="1">
    <location>
        <begin position="101"/>
        <end position="119"/>
    </location>
</feature>
<dbReference type="Proteomes" id="UP001152607">
    <property type="component" value="Unassembled WGS sequence"/>
</dbReference>
<comment type="caution">
    <text evidence="2">The sequence shown here is derived from an EMBL/GenBank/DDBJ whole genome shotgun (WGS) entry which is preliminary data.</text>
</comment>
<dbReference type="AlphaFoldDB" id="A0A9W4U235"/>
<protein>
    <submittedName>
        <fullName evidence="2">Uncharacterized protein</fullName>
    </submittedName>
</protein>
<feature type="compositionally biased region" description="Pro residues" evidence="1">
    <location>
        <begin position="124"/>
        <end position="134"/>
    </location>
</feature>
<feature type="region of interest" description="Disordered" evidence="1">
    <location>
        <begin position="53"/>
        <end position="151"/>
    </location>
</feature>
<keyword evidence="3" id="KW-1185">Reference proteome</keyword>
<organism evidence="2 3">
    <name type="scientific">Periconia digitata</name>
    <dbReference type="NCBI Taxonomy" id="1303443"/>
    <lineage>
        <taxon>Eukaryota</taxon>
        <taxon>Fungi</taxon>
        <taxon>Dikarya</taxon>
        <taxon>Ascomycota</taxon>
        <taxon>Pezizomycotina</taxon>
        <taxon>Dothideomycetes</taxon>
        <taxon>Pleosporomycetidae</taxon>
        <taxon>Pleosporales</taxon>
        <taxon>Massarineae</taxon>
        <taxon>Periconiaceae</taxon>
        <taxon>Periconia</taxon>
    </lineage>
</organism>
<evidence type="ECO:0000256" key="1">
    <source>
        <dbReference type="SAM" id="MobiDB-lite"/>
    </source>
</evidence>
<proteinExistence type="predicted"/>
<reference evidence="2" key="1">
    <citation type="submission" date="2023-01" db="EMBL/GenBank/DDBJ databases">
        <authorList>
            <person name="Van Ghelder C."/>
            <person name="Rancurel C."/>
        </authorList>
    </citation>
    <scope>NUCLEOTIDE SEQUENCE</scope>
    <source>
        <strain evidence="2">CNCM I-4278</strain>
    </source>
</reference>
<evidence type="ECO:0000313" key="2">
    <source>
        <dbReference type="EMBL" id="CAI6266928.1"/>
    </source>
</evidence>
<dbReference type="EMBL" id="CAOQHR010000001">
    <property type="protein sequence ID" value="CAI6266928.1"/>
    <property type="molecule type" value="Genomic_DNA"/>
</dbReference>